<protein>
    <submittedName>
        <fullName evidence="1">Uncharacterized protein</fullName>
    </submittedName>
</protein>
<organism evidence="1 2">
    <name type="scientific">Methanobrevibacter oralis</name>
    <dbReference type="NCBI Taxonomy" id="66851"/>
    <lineage>
        <taxon>Archaea</taxon>
        <taxon>Methanobacteriati</taxon>
        <taxon>Methanobacteriota</taxon>
        <taxon>Methanomada group</taxon>
        <taxon>Methanobacteria</taxon>
        <taxon>Methanobacteriales</taxon>
        <taxon>Methanobacteriaceae</taxon>
        <taxon>Methanobrevibacter</taxon>
    </lineage>
</organism>
<dbReference type="RefSeq" id="WP_042693970.1">
    <property type="nucleotide sequence ID" value="NZ_CABMAB010000031.1"/>
</dbReference>
<dbReference type="AlphaFoldDB" id="A0A166B9I1"/>
<reference evidence="2" key="1">
    <citation type="journal article" date="2016" name="Genome Announc.">
        <title>Draft Genome Sequences of Methanobrevibacter curvatus DSM11111, Methanobrevibacter cuticularis DSM11139, Methanobrevibacter filiformis DSM11501, and Methanobrevibacter oralis DSM7256.</title>
        <authorList>
            <person name="Poehlein A."/>
            <person name="Seedorf H."/>
        </authorList>
    </citation>
    <scope>NUCLEOTIDE SEQUENCE [LARGE SCALE GENOMIC DNA]</scope>
    <source>
        <strain evidence="2">DSM 7256 / JCM 30027 / ZR</strain>
    </source>
</reference>
<evidence type="ECO:0000313" key="1">
    <source>
        <dbReference type="EMBL" id="KZX13048.1"/>
    </source>
</evidence>
<proteinExistence type="predicted"/>
<dbReference type="OrthoDB" id="73210at2157"/>
<evidence type="ECO:0000313" key="2">
    <source>
        <dbReference type="Proteomes" id="UP000077428"/>
    </source>
</evidence>
<name>A0A166B9I1_METOA</name>
<dbReference type="Proteomes" id="UP000077428">
    <property type="component" value="Unassembled WGS sequence"/>
</dbReference>
<keyword evidence="2" id="KW-1185">Reference proteome</keyword>
<comment type="caution">
    <text evidence="1">The sequence shown here is derived from an EMBL/GenBank/DDBJ whole genome shotgun (WGS) entry which is preliminary data.</text>
</comment>
<dbReference type="EMBL" id="LWMU01000059">
    <property type="protein sequence ID" value="KZX13048.1"/>
    <property type="molecule type" value="Genomic_DNA"/>
</dbReference>
<sequence>MVDGEGLIKPVQRWDKSIGKYIKPVFLEIGAHGHGLKKEFNDDNEVQLFLHEMPKDIVNGSPEEFNNYVSVEEGTLTVKYEPEEVINFMYNEIYCEAQSIILNCLDDIYHKCNLERNQMERINKDNIIEIKPSLDANGQPIITELSSTAKENLYADYGTTADSNVAIVPPGIESKILGGNNYRSDYTRQTEIFRNNILRTFVTPQSQAGNEKSNQNVAEYINDSAITGFIVNVANDQKWVLKYCNELLNRQLELMGINETLDIYFSYSRDDVLRYIMELSSEGDEIYKNYLFSST</sequence>
<accession>A0A166B9I1</accession>
<gene>
    <name evidence="1" type="ORF">MBORA_09510</name>
</gene>